<evidence type="ECO:0000256" key="1">
    <source>
        <dbReference type="SAM" id="SignalP"/>
    </source>
</evidence>
<feature type="signal peptide" evidence="1">
    <location>
        <begin position="1"/>
        <end position="18"/>
    </location>
</feature>
<dbReference type="AlphaFoldDB" id="A0AAU9PQB7"/>
<feature type="chain" id="PRO_5043325462" description="Secreted protein" evidence="1">
    <location>
        <begin position="19"/>
        <end position="68"/>
    </location>
</feature>
<evidence type="ECO:0008006" key="4">
    <source>
        <dbReference type="Google" id="ProtNLM"/>
    </source>
</evidence>
<accession>A0AAU9PQB7</accession>
<name>A0AAU9PQB7_9ASTR</name>
<evidence type="ECO:0000313" key="3">
    <source>
        <dbReference type="Proteomes" id="UP001157418"/>
    </source>
</evidence>
<evidence type="ECO:0000313" key="2">
    <source>
        <dbReference type="EMBL" id="CAH1452238.1"/>
    </source>
</evidence>
<sequence length="68" mass="7540">MGVMLSGCSLRLPLLVWTQKSGHSVVLYRGREGWCVPQRGYKNVIDEGIRLNSVGEEFSALKTTSSQL</sequence>
<proteinExistence type="predicted"/>
<reference evidence="2 3" key="1">
    <citation type="submission" date="2022-01" db="EMBL/GenBank/DDBJ databases">
        <authorList>
            <person name="Xiong W."/>
            <person name="Schranz E."/>
        </authorList>
    </citation>
    <scope>NUCLEOTIDE SEQUENCE [LARGE SCALE GENOMIC DNA]</scope>
</reference>
<dbReference type="Proteomes" id="UP001157418">
    <property type="component" value="Unassembled WGS sequence"/>
</dbReference>
<keyword evidence="1" id="KW-0732">Signal</keyword>
<keyword evidence="3" id="KW-1185">Reference proteome</keyword>
<comment type="caution">
    <text evidence="2">The sequence shown here is derived from an EMBL/GenBank/DDBJ whole genome shotgun (WGS) entry which is preliminary data.</text>
</comment>
<gene>
    <name evidence="2" type="ORF">LVIROSA_LOCUS37550</name>
</gene>
<protein>
    <recommendedName>
        <fullName evidence="4">Secreted protein</fullName>
    </recommendedName>
</protein>
<dbReference type="EMBL" id="CAKMRJ010005745">
    <property type="protein sequence ID" value="CAH1452238.1"/>
    <property type="molecule type" value="Genomic_DNA"/>
</dbReference>
<organism evidence="2 3">
    <name type="scientific">Lactuca virosa</name>
    <dbReference type="NCBI Taxonomy" id="75947"/>
    <lineage>
        <taxon>Eukaryota</taxon>
        <taxon>Viridiplantae</taxon>
        <taxon>Streptophyta</taxon>
        <taxon>Embryophyta</taxon>
        <taxon>Tracheophyta</taxon>
        <taxon>Spermatophyta</taxon>
        <taxon>Magnoliopsida</taxon>
        <taxon>eudicotyledons</taxon>
        <taxon>Gunneridae</taxon>
        <taxon>Pentapetalae</taxon>
        <taxon>asterids</taxon>
        <taxon>campanulids</taxon>
        <taxon>Asterales</taxon>
        <taxon>Asteraceae</taxon>
        <taxon>Cichorioideae</taxon>
        <taxon>Cichorieae</taxon>
        <taxon>Lactucinae</taxon>
        <taxon>Lactuca</taxon>
    </lineage>
</organism>